<name>A0A4P6E3Q3_9BIFI</name>
<gene>
    <name evidence="1" type="ORF">ESN35_04860</name>
</gene>
<accession>A0A4P6E3Q3</accession>
<reference evidence="1 2" key="1">
    <citation type="submission" date="2019-01" db="EMBL/GenBank/DDBJ databases">
        <title>Complete genome sequence of Bifidobacterium gallinarum CACC 514.</title>
        <authorList>
            <person name="Jung M."/>
        </authorList>
    </citation>
    <scope>NUCLEOTIDE SEQUENCE [LARGE SCALE GENOMIC DNA]</scope>
    <source>
        <strain evidence="1 2">CACC 514</strain>
    </source>
</reference>
<evidence type="ECO:0000313" key="2">
    <source>
        <dbReference type="Proteomes" id="UP000293589"/>
    </source>
</evidence>
<sequence length="60" mass="6717">MRNRIADDLDSGRVQSRDLASLSKRLMDIAREIDAIDKAEDTDNPVARALDVDDEMLDEG</sequence>
<organism evidence="1 2">
    <name type="scientific">Bifidobacterium pullorum subsp. gallinarum</name>
    <dbReference type="NCBI Taxonomy" id="78344"/>
    <lineage>
        <taxon>Bacteria</taxon>
        <taxon>Bacillati</taxon>
        <taxon>Actinomycetota</taxon>
        <taxon>Actinomycetes</taxon>
        <taxon>Bifidobacteriales</taxon>
        <taxon>Bifidobacteriaceae</taxon>
        <taxon>Bifidobacterium</taxon>
    </lineage>
</organism>
<dbReference type="AlphaFoldDB" id="A0A4P6E3Q3"/>
<protein>
    <submittedName>
        <fullName evidence="1">Uncharacterized protein</fullName>
    </submittedName>
</protein>
<dbReference type="Proteomes" id="UP000293589">
    <property type="component" value="Chromosome"/>
</dbReference>
<dbReference type="EMBL" id="CP035464">
    <property type="protein sequence ID" value="QAY32819.1"/>
    <property type="molecule type" value="Genomic_DNA"/>
</dbReference>
<dbReference type="RefSeq" id="WP_129237269.1">
    <property type="nucleotide sequence ID" value="NZ_CP035464.1"/>
</dbReference>
<proteinExistence type="predicted"/>
<evidence type="ECO:0000313" key="1">
    <source>
        <dbReference type="EMBL" id="QAY32819.1"/>
    </source>
</evidence>
<dbReference type="KEGG" id="bgx:ESN35_04860"/>